<feature type="transmembrane region" description="Helical" evidence="7">
    <location>
        <begin position="196"/>
        <end position="218"/>
    </location>
</feature>
<organism evidence="9">
    <name type="scientific">Caenorhabditis brenneri</name>
    <name type="common">Nematode worm</name>
    <dbReference type="NCBI Taxonomy" id="135651"/>
    <lineage>
        <taxon>Eukaryota</taxon>
        <taxon>Metazoa</taxon>
        <taxon>Ecdysozoa</taxon>
        <taxon>Nematoda</taxon>
        <taxon>Chromadorea</taxon>
        <taxon>Rhabditida</taxon>
        <taxon>Rhabditina</taxon>
        <taxon>Rhabditomorpha</taxon>
        <taxon>Rhabditoidea</taxon>
        <taxon>Rhabditidae</taxon>
        <taxon>Peloderinae</taxon>
        <taxon>Caenorhabditis</taxon>
    </lineage>
</organism>
<name>G0NJB8_CAEBE</name>
<dbReference type="STRING" id="135651.G0NJB8"/>
<protein>
    <submittedName>
        <fullName evidence="8">CBN-SRD-16 protein</fullName>
    </submittedName>
</protein>
<dbReference type="SUPFAM" id="SSF81321">
    <property type="entry name" value="Family A G protein-coupled receptor-like"/>
    <property type="match status" value="1"/>
</dbReference>
<evidence type="ECO:0000256" key="4">
    <source>
        <dbReference type="ARBA" id="ARBA00022989"/>
    </source>
</evidence>
<proteinExistence type="inferred from homology"/>
<feature type="transmembrane region" description="Helical" evidence="7">
    <location>
        <begin position="275"/>
        <end position="295"/>
    </location>
</feature>
<keyword evidence="5 7" id="KW-0472">Membrane</keyword>
<dbReference type="PANTHER" id="PTHR22945:SF29">
    <property type="entry name" value="G-PROTEIN COUPLED RECEPTORS FAMILY 1 PROFILE DOMAIN-CONTAINING PROTEIN"/>
    <property type="match status" value="1"/>
</dbReference>
<feature type="transmembrane region" description="Helical" evidence="7">
    <location>
        <begin position="47"/>
        <end position="69"/>
    </location>
</feature>
<dbReference type="InParanoid" id="G0NJB8"/>
<dbReference type="PANTHER" id="PTHR22945">
    <property type="entry name" value="SERPENTINE RECEPTOR, CLASS D DELTA"/>
    <property type="match status" value="1"/>
</dbReference>
<feature type="transmembrane region" description="Helical" evidence="7">
    <location>
        <begin position="239"/>
        <end position="263"/>
    </location>
</feature>
<comment type="similarity">
    <text evidence="2">Belongs to the nematode receptor-like protein srd family.</text>
</comment>
<sequence length="343" mass="39307">MTTDIELTMEFRILHYFLGGIGTILNLIMLLLAIFETPKPIRLYSTLIINFAVTDGLACILDVFIEIRVLPYPNEDSMGHMMNGVCKHFGLTTCAIGFSLYLHTLSHSIWSLLISFSYRYFVLFNTKFGVKRVIFVILGFYFPSFLQAITYWTNFVPRSEILPIVRRVHPDYDFSESMGLLTGITDLSAPCVVYGMIHTTLPITPVYILVFIIRWKIVKVLMKNQGSMSEETKIMHRQLLKVLTLQAILPATTFGTSYLFIGLRLGIFNGQIYEHLVFSIAIFMPVISPITYLIFIKPYRNALLRIFCKGYCKNTIQDRGQTRMYSHQEPSTSGNRARPRANS</sequence>
<dbReference type="Proteomes" id="UP000008068">
    <property type="component" value="Unassembled WGS sequence"/>
</dbReference>
<evidence type="ECO:0000256" key="5">
    <source>
        <dbReference type="ARBA" id="ARBA00023136"/>
    </source>
</evidence>
<evidence type="ECO:0000256" key="3">
    <source>
        <dbReference type="ARBA" id="ARBA00022692"/>
    </source>
</evidence>
<feature type="transmembrane region" description="Helical" evidence="7">
    <location>
        <begin position="13"/>
        <end position="35"/>
    </location>
</feature>
<evidence type="ECO:0000313" key="9">
    <source>
        <dbReference type="Proteomes" id="UP000008068"/>
    </source>
</evidence>
<keyword evidence="4 7" id="KW-1133">Transmembrane helix</keyword>
<feature type="region of interest" description="Disordered" evidence="6">
    <location>
        <begin position="322"/>
        <end position="343"/>
    </location>
</feature>
<dbReference type="InterPro" id="IPR050920">
    <property type="entry name" value="Nematode_rcpt-like_delta"/>
</dbReference>
<keyword evidence="3 7" id="KW-0812">Transmembrane</keyword>
<dbReference type="GO" id="GO:0016020">
    <property type="term" value="C:membrane"/>
    <property type="evidence" value="ECO:0007669"/>
    <property type="project" value="UniProtKB-SubCell"/>
</dbReference>
<evidence type="ECO:0000256" key="6">
    <source>
        <dbReference type="SAM" id="MobiDB-lite"/>
    </source>
</evidence>
<reference evidence="9" key="1">
    <citation type="submission" date="2011-07" db="EMBL/GenBank/DDBJ databases">
        <authorList>
            <consortium name="Caenorhabditis brenneri Sequencing and Analysis Consortium"/>
            <person name="Wilson R.K."/>
        </authorList>
    </citation>
    <scope>NUCLEOTIDE SEQUENCE [LARGE SCALE GENOMIC DNA]</scope>
    <source>
        <strain evidence="9">PB2801</strain>
    </source>
</reference>
<dbReference type="InterPro" id="IPR019421">
    <property type="entry name" value="7TM_GPCR_serpentine_rcpt_Srd"/>
</dbReference>
<evidence type="ECO:0000256" key="1">
    <source>
        <dbReference type="ARBA" id="ARBA00004141"/>
    </source>
</evidence>
<evidence type="ECO:0000256" key="2">
    <source>
        <dbReference type="ARBA" id="ARBA00009166"/>
    </source>
</evidence>
<dbReference type="OMA" id="SEKEWGM"/>
<dbReference type="EMBL" id="GL379895">
    <property type="protein sequence ID" value="EGT32265.1"/>
    <property type="molecule type" value="Genomic_DNA"/>
</dbReference>
<dbReference type="HOGENOM" id="CLU_057924_3_0_1"/>
<keyword evidence="9" id="KW-1185">Reference proteome</keyword>
<dbReference type="OrthoDB" id="5833311at2759"/>
<dbReference type="AlphaFoldDB" id="G0NJB8"/>
<feature type="transmembrane region" description="Helical" evidence="7">
    <location>
        <begin position="133"/>
        <end position="153"/>
    </location>
</feature>
<dbReference type="Gene3D" id="1.20.1070.10">
    <property type="entry name" value="Rhodopsin 7-helix transmembrane proteins"/>
    <property type="match status" value="1"/>
</dbReference>
<accession>G0NJB8</accession>
<comment type="subcellular location">
    <subcellularLocation>
        <location evidence="1">Membrane</location>
        <topology evidence="1">Multi-pass membrane protein</topology>
    </subcellularLocation>
</comment>
<dbReference type="eggNOG" id="ENOG502RVIJ">
    <property type="taxonomic scope" value="Eukaryota"/>
</dbReference>
<evidence type="ECO:0000256" key="7">
    <source>
        <dbReference type="SAM" id="Phobius"/>
    </source>
</evidence>
<evidence type="ECO:0000313" key="8">
    <source>
        <dbReference type="EMBL" id="EGT32265.1"/>
    </source>
</evidence>
<gene>
    <name evidence="8" type="primary">Cbn-srd-16</name>
    <name evidence="8" type="ORF">CAEBREN_17587</name>
</gene>
<feature type="transmembrane region" description="Helical" evidence="7">
    <location>
        <begin position="89"/>
        <end position="113"/>
    </location>
</feature>
<dbReference type="FunCoup" id="G0NJB8">
    <property type="interactions" value="10"/>
</dbReference>
<dbReference type="Pfam" id="PF10317">
    <property type="entry name" value="7TM_GPCR_Srd"/>
    <property type="match status" value="1"/>
</dbReference>